<dbReference type="PANTHER" id="PTHR10465:SF0">
    <property type="entry name" value="SARCALUMENIN"/>
    <property type="match status" value="1"/>
</dbReference>
<evidence type="ECO:0000256" key="4">
    <source>
        <dbReference type="ARBA" id="ARBA00023134"/>
    </source>
</evidence>
<evidence type="ECO:0000256" key="2">
    <source>
        <dbReference type="ARBA" id="ARBA00022741"/>
    </source>
</evidence>
<gene>
    <name evidence="7" type="ORF">A9Q84_14460</name>
</gene>
<accession>A0A1Y5F4W3</accession>
<dbReference type="GO" id="GO:0003924">
    <property type="term" value="F:GTPase activity"/>
    <property type="evidence" value="ECO:0007669"/>
    <property type="project" value="InterPro"/>
</dbReference>
<evidence type="ECO:0000313" key="7">
    <source>
        <dbReference type="EMBL" id="OUR95700.1"/>
    </source>
</evidence>
<keyword evidence="2" id="KW-0547">Nucleotide-binding</keyword>
<sequence>MSCVFNKITDVLNEIGITEYISVVEECKDIYDSPEIRIGLWGDFSSGKSSFLNAMLGREIFPVNITEMTAMVTELRYGERLELVAVKDGKEYCYPYTKELAHILLTRVFKFDDLKPSARKKLDTDIFEKAISKIREDGLHGEGAEFDDFLDKVIVKCNFDVLKSGIVFVDLPGLKGSSSHSALTAQEIKNCSMVIYFKSSDRPLSKYDKEVLDDLKDANEKMVLFGIYNKCDLELKSHHKELGNKEFVIKARKELLDTFINDVEKFAKLDEYFTISPLMMHYYKMIEGNESEALKALKNDHPSKFRFLKEDHHYDLIAGISDFDERFFKTINELREYAKKRVIEGKFVRVIKEIDGSILKREEAIKSTVELSVDEYEDAMENLALQEKKHLQLKSFGPKVQMAIRSELTRFVSENVQKIAEKTLGALSNRMFNNQGEFNHELTRNMSKEVSSFLMNEGKTDFCKVVDKGLKSIENDIGLILEDISEVTGMVLDTNKKVDLGHVVDSTKLEIVEFEAGISVDNQLTGGAAALDVGMMLADVGTFGMATMARLAFAGMKSMDEGRGFLAGVGDVIDGIFSLFDSTEEKERKAMANFRENLKDSTFRRNTVNSISSQMEPAYIDYLSNIVVQILQENERVAEEINAILPKVEEARRIVQDTLDNKQLSEEEKRTELLKTQQGREVLNNSLNEFFNNLEKLAA</sequence>
<dbReference type="GO" id="GO:0005525">
    <property type="term" value="F:GTP binding"/>
    <property type="evidence" value="ECO:0007669"/>
    <property type="project" value="UniProtKB-KW"/>
</dbReference>
<feature type="domain" description="Dynamin N-terminal" evidence="6">
    <location>
        <begin position="39"/>
        <end position="230"/>
    </location>
</feature>
<dbReference type="PANTHER" id="PTHR10465">
    <property type="entry name" value="TRANSMEMBRANE GTPASE FZO1"/>
    <property type="match status" value="1"/>
</dbReference>
<dbReference type="InterPro" id="IPR027094">
    <property type="entry name" value="Mitofusin_fam"/>
</dbReference>
<dbReference type="Gene3D" id="3.40.50.300">
    <property type="entry name" value="P-loop containing nucleotide triphosphate hydrolases"/>
    <property type="match status" value="1"/>
</dbReference>
<keyword evidence="5" id="KW-0472">Membrane</keyword>
<evidence type="ECO:0000256" key="1">
    <source>
        <dbReference type="ARBA" id="ARBA00004370"/>
    </source>
</evidence>
<keyword evidence="4" id="KW-0342">GTP-binding</keyword>
<proteinExistence type="predicted"/>
<name>A0A1Y5F4W3_9BACT</name>
<dbReference type="InterPro" id="IPR027417">
    <property type="entry name" value="P-loop_NTPase"/>
</dbReference>
<evidence type="ECO:0000256" key="5">
    <source>
        <dbReference type="ARBA" id="ARBA00023136"/>
    </source>
</evidence>
<dbReference type="InterPro" id="IPR045063">
    <property type="entry name" value="Dynamin_N"/>
</dbReference>
<evidence type="ECO:0000313" key="8">
    <source>
        <dbReference type="Proteomes" id="UP000196531"/>
    </source>
</evidence>
<keyword evidence="3" id="KW-0378">Hydrolase</keyword>
<dbReference type="AlphaFoldDB" id="A0A1Y5F4W3"/>
<comment type="subcellular location">
    <subcellularLocation>
        <location evidence="1">Membrane</location>
    </subcellularLocation>
</comment>
<organism evidence="7 8">
    <name type="scientific">Halobacteriovorax marinus</name>
    <dbReference type="NCBI Taxonomy" id="97084"/>
    <lineage>
        <taxon>Bacteria</taxon>
        <taxon>Pseudomonadati</taxon>
        <taxon>Bdellovibrionota</taxon>
        <taxon>Bacteriovoracia</taxon>
        <taxon>Bacteriovoracales</taxon>
        <taxon>Halobacteriovoraceae</taxon>
        <taxon>Halobacteriovorax</taxon>
    </lineage>
</organism>
<comment type="caution">
    <text evidence="7">The sequence shown here is derived from an EMBL/GenBank/DDBJ whole genome shotgun (WGS) entry which is preliminary data.</text>
</comment>
<protein>
    <recommendedName>
        <fullName evidence="6">Dynamin N-terminal domain-containing protein</fullName>
    </recommendedName>
</protein>
<evidence type="ECO:0000259" key="6">
    <source>
        <dbReference type="Pfam" id="PF00350"/>
    </source>
</evidence>
<dbReference type="Pfam" id="PF00350">
    <property type="entry name" value="Dynamin_N"/>
    <property type="match status" value="1"/>
</dbReference>
<dbReference type="Proteomes" id="UP000196531">
    <property type="component" value="Unassembled WGS sequence"/>
</dbReference>
<dbReference type="SUPFAM" id="SSF52540">
    <property type="entry name" value="P-loop containing nucleoside triphosphate hydrolases"/>
    <property type="match status" value="1"/>
</dbReference>
<evidence type="ECO:0000256" key="3">
    <source>
        <dbReference type="ARBA" id="ARBA00022801"/>
    </source>
</evidence>
<dbReference type="EMBL" id="MAAO01000007">
    <property type="protein sequence ID" value="OUR95700.1"/>
    <property type="molecule type" value="Genomic_DNA"/>
</dbReference>
<dbReference type="GO" id="GO:0016020">
    <property type="term" value="C:membrane"/>
    <property type="evidence" value="ECO:0007669"/>
    <property type="project" value="UniProtKB-SubCell"/>
</dbReference>
<reference evidence="8" key="1">
    <citation type="journal article" date="2017" name="Proc. Natl. Acad. Sci. U.S.A.">
        <title>Simulation of Deepwater Horizon oil plume reveals substrate specialization within a complex community of hydrocarbon-degraders.</title>
        <authorList>
            <person name="Hu P."/>
            <person name="Dubinsky E.A."/>
            <person name="Probst A.J."/>
            <person name="Wang J."/>
            <person name="Sieber C.M.K."/>
            <person name="Tom L.M."/>
            <person name="Gardinali P."/>
            <person name="Banfield J.F."/>
            <person name="Atlas R.M."/>
            <person name="Andersen G.L."/>
        </authorList>
    </citation>
    <scope>NUCLEOTIDE SEQUENCE [LARGE SCALE GENOMIC DNA]</scope>
</reference>